<dbReference type="EMBL" id="BNJQ01000006">
    <property type="protein sequence ID" value="GHP03761.1"/>
    <property type="molecule type" value="Genomic_DNA"/>
</dbReference>
<organism evidence="4 5">
    <name type="scientific">Pycnococcus provasolii</name>
    <dbReference type="NCBI Taxonomy" id="41880"/>
    <lineage>
        <taxon>Eukaryota</taxon>
        <taxon>Viridiplantae</taxon>
        <taxon>Chlorophyta</taxon>
        <taxon>Pseudoscourfieldiophyceae</taxon>
        <taxon>Pseudoscourfieldiales</taxon>
        <taxon>Pycnococcaceae</taxon>
        <taxon>Pycnococcus</taxon>
    </lineage>
</organism>
<feature type="domain" description="DUF4209" evidence="3">
    <location>
        <begin position="675"/>
        <end position="730"/>
    </location>
</feature>
<dbReference type="Pfam" id="PF13910">
    <property type="entry name" value="DUF4209"/>
    <property type="match status" value="1"/>
</dbReference>
<dbReference type="Proteomes" id="UP000660262">
    <property type="component" value="Unassembled WGS sequence"/>
</dbReference>
<dbReference type="PANTHER" id="PTHR31701:SF2">
    <property type="entry name" value="ENDOPLASMIC RETICULUM MEMBRANE-ASSOCIATED RNA DEGRADATION PROTEIN"/>
    <property type="match status" value="1"/>
</dbReference>
<dbReference type="InterPro" id="IPR025209">
    <property type="entry name" value="DUF4209"/>
</dbReference>
<comment type="caution">
    <text evidence="4">The sequence shown here is derived from an EMBL/GenBank/DDBJ whole genome shotgun (WGS) entry which is preliminary data.</text>
</comment>
<feature type="transmembrane region" description="Helical" evidence="2">
    <location>
        <begin position="81"/>
        <end position="100"/>
    </location>
</feature>
<feature type="region of interest" description="Disordered" evidence="1">
    <location>
        <begin position="1"/>
        <end position="23"/>
    </location>
</feature>
<feature type="compositionally biased region" description="Low complexity" evidence="1">
    <location>
        <begin position="14"/>
        <end position="23"/>
    </location>
</feature>
<gene>
    <name evidence="4" type="ORF">PPROV_000251600</name>
</gene>
<dbReference type="InterPro" id="IPR039635">
    <property type="entry name" value="ERMARD"/>
</dbReference>
<evidence type="ECO:0000256" key="2">
    <source>
        <dbReference type="SAM" id="Phobius"/>
    </source>
</evidence>
<feature type="region of interest" description="Disordered" evidence="1">
    <location>
        <begin position="161"/>
        <end position="189"/>
    </location>
</feature>
<sequence>MAAAAAAECSGDSTTAATTTTTTTTTATTLTTTVLITRVSRVVLTAILAVAHLACKASFTAVTAALHALKHGKHKKHLHTRNVRTLVVTLAAIGLLYALAPGRRRRHSSRHTTHDGEEELDDFFDGDPFPGGIQPRHHRKTPTVDSDASFFGALNDQSKWADVEGSEDAPSSSSSSSKDNVRFRAHTQQNQDELALALREAEAGMLDGEDAEELRESLKQQERDAVTALVKRGKNAYARLESKQSSSERLHEWRLRRTKWLGMMAKQNSKEENRLERLASNLKGRLRGDAPANATYSWGWFQQKAGAGKGGFTAIVDKGVKYDDDGTEDTKKAARANGGSGIGVGMSDRYHLLDMQNKQYTRQSATSKQWTAFLRQPPSFSSSLSPVVATTTEPSMLGHVQVTGVSALSTMVASLSSVMQSTMAICWFPFEVFSSASSLLLHFPSVISRTSATDGGGLLRRTRWCVWFPVSSDKRYSATVLPTTIASVSFDTNAMLLRSPVNPKASSGANLGTSLVSERAPGVVGRVPFAPPARLPASSCADSTMSGGVIATLTLNDHTTEYHYSTLWALVVARRTLPDATTSAHCAVLPSYPPQNGVEERCGVLAAFAHASFERLATGQREQGAYAHSHAHTPLSPVLRNLVLDGTPVKSYEALVLGFAALERTLRDVAGPTNDSSRPILRDLLAGEALGAALPPNAASWLAVLLDAKAGLNLRNVVWHGFLAPDDAPHYAHYAALVEELLRTLPPPKVSLTEPLPRTNFDAPTTTEHLVASISQRNEERARQGAALAMDSAFIPEMHKESVAAAWRHYQHHPNVFAAVVLPALEQALRERFVELNGVGTVVAMPDEYYITLDGFGQQSQHDLLLQSTVVNRKAEVVPNALLNSLGPGATALLRDLFMSAAGPNLRARLSHGELDFLAGPPASKPVEQLGDVLLALCGDHAARDSVDSYRAVYSMGARVRAARKELHDALVELSSVAKRWRVTNDNCLVANETGEVLGRLAEGKSSEEGDANLRSAVEALLTDDDDGQMSMEFDLLARDVLGMEVCDVRMSASESDDVEDCEGAGEVYRAALEEASTAARDATARVESLVHLVCTRKARTPHRKQLRAALGAPLKDSLLGLSFAGMLLVRGLTAGGGCPDTRLACKVQVFCTAMRASRSVPEAAQKAAAFATKTQRSNFPT</sequence>
<keyword evidence="5" id="KW-1185">Reference proteome</keyword>
<reference evidence="4" key="1">
    <citation type="submission" date="2020-10" db="EMBL/GenBank/DDBJ databases">
        <title>Unveiling of a novel bifunctional photoreceptor, Dualchrome1, isolated from a cosmopolitan green alga.</title>
        <authorList>
            <person name="Suzuki S."/>
            <person name="Kawachi M."/>
        </authorList>
    </citation>
    <scope>NUCLEOTIDE SEQUENCE</scope>
    <source>
        <strain evidence="4">NIES 2893</strain>
    </source>
</reference>
<feature type="compositionally biased region" description="Acidic residues" evidence="1">
    <location>
        <begin position="116"/>
        <end position="125"/>
    </location>
</feature>
<feature type="region of interest" description="Disordered" evidence="1">
    <location>
        <begin position="104"/>
        <end position="148"/>
    </location>
</feature>
<keyword evidence="2" id="KW-1133">Transmembrane helix</keyword>
<evidence type="ECO:0000259" key="3">
    <source>
        <dbReference type="Pfam" id="PF13910"/>
    </source>
</evidence>
<dbReference type="AlphaFoldDB" id="A0A830HDW2"/>
<accession>A0A830HDW2</accession>
<evidence type="ECO:0000256" key="1">
    <source>
        <dbReference type="SAM" id="MobiDB-lite"/>
    </source>
</evidence>
<proteinExistence type="predicted"/>
<keyword evidence="2" id="KW-0812">Transmembrane</keyword>
<evidence type="ECO:0000313" key="5">
    <source>
        <dbReference type="Proteomes" id="UP000660262"/>
    </source>
</evidence>
<keyword evidence="2" id="KW-0472">Membrane</keyword>
<evidence type="ECO:0000313" key="4">
    <source>
        <dbReference type="EMBL" id="GHP03761.1"/>
    </source>
</evidence>
<dbReference type="PANTHER" id="PTHR31701">
    <property type="entry name" value="ENDOPLASMIC RETICULUM MEMBRANE-ASSOCIATED RNA DEGRADATION PROTEIN"/>
    <property type="match status" value="1"/>
</dbReference>
<protein>
    <recommendedName>
        <fullName evidence="3">DUF4209 domain-containing protein</fullName>
    </recommendedName>
</protein>
<name>A0A830HDW2_9CHLO</name>
<dbReference type="OrthoDB" id="49386at2759"/>